<dbReference type="Gene3D" id="1.20.210.10">
    <property type="entry name" value="Cytochrome c oxidase-like, subunit I domain"/>
    <property type="match status" value="1"/>
</dbReference>
<feature type="domain" description="Heme-copper oxidase subunit III family profile" evidence="16">
    <location>
        <begin position="679"/>
        <end position="844"/>
    </location>
</feature>
<dbReference type="Gene3D" id="1.20.120.80">
    <property type="entry name" value="Cytochrome c oxidase, subunit III, four-helix bundle"/>
    <property type="match status" value="1"/>
</dbReference>
<feature type="transmembrane region" description="Helical" evidence="15">
    <location>
        <begin position="738"/>
        <end position="760"/>
    </location>
</feature>
<keyword evidence="7 14" id="KW-0812">Transmembrane</keyword>
<evidence type="ECO:0000256" key="12">
    <source>
        <dbReference type="ARBA" id="ARBA00023008"/>
    </source>
</evidence>
<comment type="similarity">
    <text evidence="2 14">Belongs to the heme-copper respiratory oxidase family.</text>
</comment>
<gene>
    <name evidence="18" type="ORF">L9S41_07930</name>
</gene>
<feature type="transmembrane region" description="Helical" evidence="15">
    <location>
        <begin position="83"/>
        <end position="105"/>
    </location>
</feature>
<feature type="transmembrane region" description="Helical" evidence="15">
    <location>
        <begin position="259"/>
        <end position="278"/>
    </location>
</feature>
<dbReference type="InterPro" id="IPR000298">
    <property type="entry name" value="Cyt_c_oxidase-like_su3"/>
</dbReference>
<dbReference type="InterPro" id="IPR000883">
    <property type="entry name" value="Cyt_C_Oxase_1"/>
</dbReference>
<evidence type="ECO:0000256" key="9">
    <source>
        <dbReference type="ARBA" id="ARBA00022982"/>
    </source>
</evidence>
<reference evidence="18" key="1">
    <citation type="journal article" date="2022" name="Environ. Microbiol.">
        <title>Geoalkalibacter halelectricus SAP #1 sp. nov. possessing extracellular electron transfer and mineral#reducing capabilities from a haloalkaline environment.</title>
        <authorList>
            <person name="Yadav S."/>
            <person name="Singh R."/>
            <person name="Sundharam S.S."/>
            <person name="Chaudhary S."/>
            <person name="Krishnamurthi S."/>
            <person name="Patil S.A."/>
        </authorList>
    </citation>
    <scope>NUCLEOTIDE SEQUENCE</scope>
    <source>
        <strain evidence="18">SAP-1</strain>
    </source>
</reference>
<feature type="transmembrane region" description="Helical" evidence="15">
    <location>
        <begin position="353"/>
        <end position="375"/>
    </location>
</feature>
<keyword evidence="13 15" id="KW-0472">Membrane</keyword>
<dbReference type="InterPro" id="IPR023615">
    <property type="entry name" value="Cyt_c_Oxase_su1_BS"/>
</dbReference>
<evidence type="ECO:0000256" key="3">
    <source>
        <dbReference type="ARBA" id="ARBA00022448"/>
    </source>
</evidence>
<dbReference type="RefSeq" id="WP_260749681.1">
    <property type="nucleotide sequence ID" value="NZ_CP092109.1"/>
</dbReference>
<feature type="transmembrane region" description="Helical" evidence="15">
    <location>
        <begin position="424"/>
        <end position="449"/>
    </location>
</feature>
<feature type="transmembrane region" description="Helical" evidence="15">
    <location>
        <begin position="824"/>
        <end position="842"/>
    </location>
</feature>
<dbReference type="PANTHER" id="PTHR10422:SF35">
    <property type="entry name" value="CYTOCHROME BO(3) UBIQUINOL OXIDASE SUBUNIT 1"/>
    <property type="match status" value="1"/>
</dbReference>
<dbReference type="PROSITE" id="PS00077">
    <property type="entry name" value="COX1_CUB"/>
    <property type="match status" value="1"/>
</dbReference>
<dbReference type="SUPFAM" id="SSF81452">
    <property type="entry name" value="Cytochrome c oxidase subunit III-like"/>
    <property type="match status" value="1"/>
</dbReference>
<keyword evidence="8" id="KW-0479">Metal-binding</keyword>
<dbReference type="PROSITE" id="PS50855">
    <property type="entry name" value="COX1"/>
    <property type="match status" value="1"/>
</dbReference>
<evidence type="ECO:0000256" key="11">
    <source>
        <dbReference type="ARBA" id="ARBA00023004"/>
    </source>
</evidence>
<feature type="transmembrane region" description="Helical" evidence="15">
    <location>
        <begin position="317"/>
        <end position="341"/>
    </location>
</feature>
<evidence type="ECO:0000256" key="4">
    <source>
        <dbReference type="ARBA" id="ARBA00022475"/>
    </source>
</evidence>
<feature type="transmembrane region" description="Helical" evidence="15">
    <location>
        <begin position="117"/>
        <end position="136"/>
    </location>
</feature>
<keyword evidence="6 14" id="KW-0679">Respiratory chain</keyword>
<keyword evidence="4" id="KW-1003">Cell membrane</keyword>
<feature type="transmembrane region" description="Helical" evidence="15">
    <location>
        <begin position="161"/>
        <end position="187"/>
    </location>
</feature>
<feature type="transmembrane region" description="Helical" evidence="15">
    <location>
        <begin position="590"/>
        <end position="610"/>
    </location>
</feature>
<evidence type="ECO:0000256" key="2">
    <source>
        <dbReference type="ARBA" id="ARBA00009578"/>
    </source>
</evidence>
<keyword evidence="5 14" id="KW-0349">Heme</keyword>
<organism evidence="18 19">
    <name type="scientific">Geoalkalibacter halelectricus</name>
    <dbReference type="NCBI Taxonomy" id="2847045"/>
    <lineage>
        <taxon>Bacteria</taxon>
        <taxon>Pseudomonadati</taxon>
        <taxon>Thermodesulfobacteriota</taxon>
        <taxon>Desulfuromonadia</taxon>
        <taxon>Desulfuromonadales</taxon>
        <taxon>Geoalkalibacteraceae</taxon>
        <taxon>Geoalkalibacter</taxon>
    </lineage>
</organism>
<feature type="transmembrane region" description="Helical" evidence="15">
    <location>
        <begin position="469"/>
        <end position="491"/>
    </location>
</feature>
<feature type="transmembrane region" description="Helical" evidence="15">
    <location>
        <begin position="707"/>
        <end position="726"/>
    </location>
</feature>
<protein>
    <submittedName>
        <fullName evidence="18">Cbb3-type cytochrome c oxidase subunit I</fullName>
    </submittedName>
</protein>
<feature type="transmembrane region" description="Helical" evidence="15">
    <location>
        <begin position="666"/>
        <end position="687"/>
    </location>
</feature>
<dbReference type="PRINTS" id="PR01165">
    <property type="entry name" value="CYCOXIDASEI"/>
</dbReference>
<dbReference type="Proteomes" id="UP001060414">
    <property type="component" value="Chromosome"/>
</dbReference>
<dbReference type="SUPFAM" id="SSF81442">
    <property type="entry name" value="Cytochrome c oxidase subunit I-like"/>
    <property type="match status" value="1"/>
</dbReference>
<comment type="subcellular location">
    <subcellularLocation>
        <location evidence="1">Cell membrane</location>
        <topology evidence="1">Multi-pass membrane protein</topology>
    </subcellularLocation>
</comment>
<dbReference type="Pfam" id="PF00115">
    <property type="entry name" value="COX1"/>
    <property type="match status" value="1"/>
</dbReference>
<accession>A0ABY5ZTM7</accession>
<evidence type="ECO:0000259" key="16">
    <source>
        <dbReference type="PROSITE" id="PS50253"/>
    </source>
</evidence>
<feature type="transmembrane region" description="Helical" evidence="15">
    <location>
        <begin position="37"/>
        <end position="55"/>
    </location>
</feature>
<evidence type="ECO:0000256" key="6">
    <source>
        <dbReference type="ARBA" id="ARBA00022660"/>
    </source>
</evidence>
<dbReference type="InterPro" id="IPR035973">
    <property type="entry name" value="Cyt_c_oxidase_su3-like_sf"/>
</dbReference>
<keyword evidence="12" id="KW-0186">Copper</keyword>
<evidence type="ECO:0000256" key="1">
    <source>
        <dbReference type="ARBA" id="ARBA00004651"/>
    </source>
</evidence>
<name>A0ABY5ZTM7_9BACT</name>
<keyword evidence="11" id="KW-0408">Iron</keyword>
<evidence type="ECO:0000256" key="10">
    <source>
        <dbReference type="ARBA" id="ARBA00022989"/>
    </source>
</evidence>
<feature type="transmembrane region" description="Helical" evidence="15">
    <location>
        <begin position="285"/>
        <end position="305"/>
    </location>
</feature>
<keyword evidence="3 14" id="KW-0813">Transport</keyword>
<feature type="transmembrane region" description="Helical" evidence="15">
    <location>
        <begin position="395"/>
        <end position="412"/>
    </location>
</feature>
<evidence type="ECO:0000313" key="18">
    <source>
        <dbReference type="EMBL" id="UWZ81307.1"/>
    </source>
</evidence>
<keyword evidence="9 14" id="KW-0249">Electron transport</keyword>
<dbReference type="InterPro" id="IPR013833">
    <property type="entry name" value="Cyt_c_oxidase_su3_a-hlx"/>
</dbReference>
<evidence type="ECO:0000259" key="17">
    <source>
        <dbReference type="PROSITE" id="PS50855"/>
    </source>
</evidence>
<proteinExistence type="inferred from homology"/>
<feature type="transmembrane region" description="Helical" evidence="15">
    <location>
        <begin position="772"/>
        <end position="803"/>
    </location>
</feature>
<evidence type="ECO:0000256" key="13">
    <source>
        <dbReference type="ARBA" id="ARBA00023136"/>
    </source>
</evidence>
<evidence type="ECO:0000256" key="5">
    <source>
        <dbReference type="ARBA" id="ARBA00022617"/>
    </source>
</evidence>
<dbReference type="EMBL" id="CP092109">
    <property type="protein sequence ID" value="UWZ81307.1"/>
    <property type="molecule type" value="Genomic_DNA"/>
</dbReference>
<evidence type="ECO:0000256" key="14">
    <source>
        <dbReference type="RuleBase" id="RU000370"/>
    </source>
</evidence>
<evidence type="ECO:0000256" key="7">
    <source>
        <dbReference type="ARBA" id="ARBA00022692"/>
    </source>
</evidence>
<evidence type="ECO:0000256" key="8">
    <source>
        <dbReference type="ARBA" id="ARBA00022723"/>
    </source>
</evidence>
<evidence type="ECO:0000256" key="15">
    <source>
        <dbReference type="SAM" id="Phobius"/>
    </source>
</evidence>
<dbReference type="InterPro" id="IPR036927">
    <property type="entry name" value="Cyt_c_oxase-like_su1_sf"/>
</dbReference>
<keyword evidence="19" id="KW-1185">Reference proteome</keyword>
<dbReference type="PANTHER" id="PTHR10422">
    <property type="entry name" value="CYTOCHROME C OXIDASE SUBUNIT 1"/>
    <property type="match status" value="1"/>
</dbReference>
<feature type="transmembrane region" description="Helical" evidence="15">
    <location>
        <begin position="199"/>
        <end position="225"/>
    </location>
</feature>
<dbReference type="InterPro" id="IPR023616">
    <property type="entry name" value="Cyt_c_oxase-like_su1_dom"/>
</dbReference>
<sequence>MKPDALIEERFTRTWLSRPGFWGWIAEVNNRPLGVRYMVTSLVFFALAVVMALTMRTQLALPDNNLLSPDTYNAVFTMHGSTMLYLFAVPFVEGLGLYLIPLLIGARDVAFPRLTSFGYWMYLFGGLIIFSSFLFGEVPDAGWTAYTPLSGPKYSGIGIDFWLLGLGLLEIAGITAAIEIVTTILKFRAPGMALQHMPLIAWTYLVIGFMILFSFPVLLLATLLLELDRAFGFQFFNPSMGGSSLLWQHLFWWFGHPEVYIIFLPATGVISTIIPVFVGRRIVAYPLILAALLITGFVSFGLWTHHMFTSGIPELPMLFFTAASFMVALAAGIQIFAWIATLWGGRPRLGVPLLYILAFFYIFVQGGLTGVMVATMPFDWQTHDTTFVVAHFHDVLIGGAVLPFIAAFHYWLPKMTGRLGGEFWDRIGLGFIFVGYNITFVPLYIAGLFGMRRRIYTYPEEMGIGTLNLISTFGSYLLALGFAIALASLLWHARRGRPADPDPWKGGTLEWSMPSPAPPYGFRRPLVVGDLYPLWNPVPSESHSGDSAPRDAYTEELEQASAAMDCRPAGWRGNLVTDGLNGRPQAVQSLPGPTLLPFWLAVVMTLATVFFLAQQYMASAAMGFVSLVFIGWWLTREPVFDREEAAVLEAQLQVPLWSHGRHTTGWWAAAGTVAVLFTVFGALTYSYFYLRLYSDHWPQGGLPLPELGSSLLVFALLAAGGVSQFMSSLGWRRRSRTWVVFGMAVTLVLGVGFVIVQMMVLHAAPFGPTANAYASIFFVLNGFVLLTVLTGLALLGGALVRVIAKQESFTAPRLILWLQISEMLWFFAVFAGLACFLVAYLVPHLL</sequence>
<dbReference type="PROSITE" id="PS50253">
    <property type="entry name" value="COX3"/>
    <property type="match status" value="1"/>
</dbReference>
<feature type="domain" description="Cytochrome oxidase subunit I profile" evidence="17">
    <location>
        <begin position="18"/>
        <end position="519"/>
    </location>
</feature>
<feature type="transmembrane region" description="Helical" evidence="15">
    <location>
        <begin position="616"/>
        <end position="634"/>
    </location>
</feature>
<evidence type="ECO:0000313" key="19">
    <source>
        <dbReference type="Proteomes" id="UP001060414"/>
    </source>
</evidence>
<keyword evidence="10 15" id="KW-1133">Transmembrane helix</keyword>